<organism evidence="2 3">
    <name type="scientific">Eumeta variegata</name>
    <name type="common">Bagworm moth</name>
    <name type="synonym">Eumeta japonica</name>
    <dbReference type="NCBI Taxonomy" id="151549"/>
    <lineage>
        <taxon>Eukaryota</taxon>
        <taxon>Metazoa</taxon>
        <taxon>Ecdysozoa</taxon>
        <taxon>Arthropoda</taxon>
        <taxon>Hexapoda</taxon>
        <taxon>Insecta</taxon>
        <taxon>Pterygota</taxon>
        <taxon>Neoptera</taxon>
        <taxon>Endopterygota</taxon>
        <taxon>Lepidoptera</taxon>
        <taxon>Glossata</taxon>
        <taxon>Ditrysia</taxon>
        <taxon>Tineoidea</taxon>
        <taxon>Psychidae</taxon>
        <taxon>Oiketicinae</taxon>
        <taxon>Eumeta</taxon>
    </lineage>
</organism>
<sequence>MDGISDAAEPGPDVRRPPAALAAACASSNSSRSRFITSAGSSLARVPCAAAIGTRGTSLVFAPALHPPGARGRRSRLFLLFGSLCSGEREGAGSPEGARAGRNPSDRICSAKIGRNSKENITPVARRAAGVARRIKEIFLISRKRPPPAPRPARGP</sequence>
<dbReference type="EMBL" id="BGZK01000033">
    <property type="protein sequence ID" value="GBP09067.1"/>
    <property type="molecule type" value="Genomic_DNA"/>
</dbReference>
<evidence type="ECO:0000313" key="2">
    <source>
        <dbReference type="EMBL" id="GBP09067.1"/>
    </source>
</evidence>
<accession>A0A4C1T6K1</accession>
<comment type="caution">
    <text evidence="2">The sequence shown here is derived from an EMBL/GenBank/DDBJ whole genome shotgun (WGS) entry which is preliminary data.</text>
</comment>
<name>A0A4C1T6K1_EUMVA</name>
<dbReference type="Proteomes" id="UP000299102">
    <property type="component" value="Unassembled WGS sequence"/>
</dbReference>
<feature type="region of interest" description="Disordered" evidence="1">
    <location>
        <begin position="88"/>
        <end position="111"/>
    </location>
</feature>
<evidence type="ECO:0000313" key="3">
    <source>
        <dbReference type="Proteomes" id="UP000299102"/>
    </source>
</evidence>
<keyword evidence="3" id="KW-1185">Reference proteome</keyword>
<proteinExistence type="predicted"/>
<dbReference type="AlphaFoldDB" id="A0A4C1T6K1"/>
<reference evidence="2 3" key="1">
    <citation type="journal article" date="2019" name="Commun. Biol.">
        <title>The bagworm genome reveals a unique fibroin gene that provides high tensile strength.</title>
        <authorList>
            <person name="Kono N."/>
            <person name="Nakamura H."/>
            <person name="Ohtoshi R."/>
            <person name="Tomita M."/>
            <person name="Numata K."/>
            <person name="Arakawa K."/>
        </authorList>
    </citation>
    <scope>NUCLEOTIDE SEQUENCE [LARGE SCALE GENOMIC DNA]</scope>
</reference>
<gene>
    <name evidence="2" type="ORF">EVAR_78399_1</name>
</gene>
<protein>
    <submittedName>
        <fullName evidence="2">Uncharacterized protein</fullName>
    </submittedName>
</protein>
<evidence type="ECO:0000256" key="1">
    <source>
        <dbReference type="SAM" id="MobiDB-lite"/>
    </source>
</evidence>